<dbReference type="Pfam" id="PF14237">
    <property type="entry name" value="GYF_2"/>
    <property type="match status" value="1"/>
</dbReference>
<gene>
    <name evidence="2" type="ORF">F1654_10180</name>
</gene>
<keyword evidence="3" id="KW-1185">Reference proteome</keyword>
<proteinExistence type="predicted"/>
<accession>A0A5M6ZDB9</accession>
<dbReference type="Proteomes" id="UP000325122">
    <property type="component" value="Unassembled WGS sequence"/>
</dbReference>
<feature type="domain" description="GYF" evidence="1">
    <location>
        <begin position="11"/>
        <end position="60"/>
    </location>
</feature>
<dbReference type="EMBL" id="VWOJ01000003">
    <property type="protein sequence ID" value="KAA5802200.1"/>
    <property type="molecule type" value="Genomic_DNA"/>
</dbReference>
<organism evidence="2 3">
    <name type="scientific">Alkalicaulis satelles</name>
    <dbReference type="NCBI Taxonomy" id="2609175"/>
    <lineage>
        <taxon>Bacteria</taxon>
        <taxon>Pseudomonadati</taxon>
        <taxon>Pseudomonadota</taxon>
        <taxon>Alphaproteobacteria</taxon>
        <taxon>Maricaulales</taxon>
        <taxon>Maricaulaceae</taxon>
        <taxon>Alkalicaulis</taxon>
    </lineage>
</organism>
<dbReference type="InterPro" id="IPR025640">
    <property type="entry name" value="GYF_2"/>
</dbReference>
<evidence type="ECO:0000313" key="3">
    <source>
        <dbReference type="Proteomes" id="UP000325122"/>
    </source>
</evidence>
<dbReference type="AlphaFoldDB" id="A0A5M6ZDB9"/>
<dbReference type="RefSeq" id="WP_150023451.1">
    <property type="nucleotide sequence ID" value="NZ_VWOJ01000003.1"/>
</dbReference>
<evidence type="ECO:0000313" key="2">
    <source>
        <dbReference type="EMBL" id="KAA5802200.1"/>
    </source>
</evidence>
<reference evidence="2 3" key="1">
    <citation type="submission" date="2019-09" db="EMBL/GenBank/DDBJ databases">
        <authorList>
            <person name="Kevbrin V."/>
            <person name="Grouzdev D.S."/>
        </authorList>
    </citation>
    <scope>NUCLEOTIDE SEQUENCE [LARGE SCALE GENOMIC DNA]</scope>
    <source>
        <strain evidence="2 3">G-192</strain>
    </source>
</reference>
<evidence type="ECO:0000259" key="1">
    <source>
        <dbReference type="Pfam" id="PF14237"/>
    </source>
</evidence>
<name>A0A5M6ZDB9_9PROT</name>
<protein>
    <submittedName>
        <fullName evidence="2">DUF4339 domain-containing protein</fullName>
    </submittedName>
</protein>
<comment type="caution">
    <text evidence="2">The sequence shown here is derived from an EMBL/GenBank/DDBJ whole genome shotgun (WGS) entry which is preliminary data.</text>
</comment>
<sequence>MPRDDGIAMSWFVKVEGRVYGPYTGAQMRAFIGEGRVAAHSTVSDRREDGFRSAQDIAQLKTWLDEARRSPGEKRPAPSDARTANFVIVAELSPASTPGFEAALADFGDAEPITPGVWLLRGAASAAHLRNELSHLLAREDRLLVVDASRDRTAWFNLGREADERIRSLWGRRV</sequence>